<protein>
    <submittedName>
        <fullName evidence="3">DivIVA domain-containing protein</fullName>
    </submittedName>
</protein>
<dbReference type="AlphaFoldDB" id="A0A938YL09"/>
<evidence type="ECO:0000313" key="3">
    <source>
        <dbReference type="EMBL" id="MBM9474968.1"/>
    </source>
</evidence>
<keyword evidence="2" id="KW-0472">Membrane</keyword>
<dbReference type="RefSeq" id="WP_205255117.1">
    <property type="nucleotide sequence ID" value="NZ_BAAAPV010000001.1"/>
</dbReference>
<comment type="caution">
    <text evidence="3">The sequence shown here is derived from an EMBL/GenBank/DDBJ whole genome shotgun (WGS) entry which is preliminary data.</text>
</comment>
<dbReference type="EMBL" id="JAERWL010000001">
    <property type="protein sequence ID" value="MBM9474968.1"/>
    <property type="molecule type" value="Genomic_DNA"/>
</dbReference>
<keyword evidence="2" id="KW-0812">Transmembrane</keyword>
<evidence type="ECO:0000313" key="4">
    <source>
        <dbReference type="Proteomes" id="UP000663801"/>
    </source>
</evidence>
<dbReference type="Proteomes" id="UP000663801">
    <property type="component" value="Unassembled WGS sequence"/>
</dbReference>
<dbReference type="InterPro" id="IPR019933">
    <property type="entry name" value="DivIVA_domain"/>
</dbReference>
<accession>A0A938YL09</accession>
<feature type="region of interest" description="Disordered" evidence="1">
    <location>
        <begin position="91"/>
        <end position="134"/>
    </location>
</feature>
<reference evidence="3" key="1">
    <citation type="submission" date="2021-01" db="EMBL/GenBank/DDBJ databases">
        <title>KCTC 19127 draft genome.</title>
        <authorList>
            <person name="An D."/>
        </authorList>
    </citation>
    <scope>NUCLEOTIDE SEQUENCE</scope>
    <source>
        <strain evidence="3">KCTC 19127</strain>
    </source>
</reference>
<keyword evidence="2" id="KW-1133">Transmembrane helix</keyword>
<feature type="transmembrane region" description="Helical" evidence="2">
    <location>
        <begin position="6"/>
        <end position="26"/>
    </location>
</feature>
<feature type="compositionally biased region" description="Polar residues" evidence="1">
    <location>
        <begin position="124"/>
        <end position="134"/>
    </location>
</feature>
<dbReference type="NCBIfam" id="TIGR03544">
    <property type="entry name" value="DivI1A_domain"/>
    <property type="match status" value="1"/>
</dbReference>
<evidence type="ECO:0000256" key="2">
    <source>
        <dbReference type="SAM" id="Phobius"/>
    </source>
</evidence>
<proteinExistence type="predicted"/>
<gene>
    <name evidence="3" type="ORF">JL107_00785</name>
</gene>
<name>A0A938YL09_9ACTN</name>
<keyword evidence="4" id="KW-1185">Reference proteome</keyword>
<sequence length="134" mass="14208">MTTLLQYLLFAAVIGLIVFAIAVLVFGRGEQLAPLPPRTSPAQLPEAGITAENVERVRFALALRGYRMSDVDWTLHRLGTEVDRLRAALTDLGGDPDRVAETDDVGPGDAQTGERHTPPGADQPSVTSAGVSSS</sequence>
<organism evidence="3 4">
    <name type="scientific">Nakamurella flavida</name>
    <dbReference type="NCBI Taxonomy" id="363630"/>
    <lineage>
        <taxon>Bacteria</taxon>
        <taxon>Bacillati</taxon>
        <taxon>Actinomycetota</taxon>
        <taxon>Actinomycetes</taxon>
        <taxon>Nakamurellales</taxon>
        <taxon>Nakamurellaceae</taxon>
        <taxon>Nakamurella</taxon>
    </lineage>
</organism>
<evidence type="ECO:0000256" key="1">
    <source>
        <dbReference type="SAM" id="MobiDB-lite"/>
    </source>
</evidence>